<dbReference type="EMBL" id="JBEPME010000004">
    <property type="protein sequence ID" value="MET3657932.1"/>
    <property type="molecule type" value="Genomic_DNA"/>
</dbReference>
<evidence type="ECO:0000313" key="2">
    <source>
        <dbReference type="Proteomes" id="UP001549104"/>
    </source>
</evidence>
<gene>
    <name evidence="1" type="ORF">ABIC55_003029</name>
</gene>
<protein>
    <recommendedName>
        <fullName evidence="3">YARHG domain-containing protein</fullName>
    </recommendedName>
</protein>
<dbReference type="RefSeq" id="WP_067206889.1">
    <property type="nucleotide sequence ID" value="NZ_CP014616.1"/>
</dbReference>
<organism evidence="1 2">
    <name type="scientific">Sporosarcina psychrophila</name>
    <name type="common">Bacillus psychrophilus</name>
    <dbReference type="NCBI Taxonomy" id="1476"/>
    <lineage>
        <taxon>Bacteria</taxon>
        <taxon>Bacillati</taxon>
        <taxon>Bacillota</taxon>
        <taxon>Bacilli</taxon>
        <taxon>Bacillales</taxon>
        <taxon>Caryophanaceae</taxon>
        <taxon>Sporosarcina</taxon>
    </lineage>
</organism>
<reference evidence="1 2" key="1">
    <citation type="submission" date="2024-06" db="EMBL/GenBank/DDBJ databases">
        <title>Sorghum-associated microbial communities from plants grown in Nebraska, USA.</title>
        <authorList>
            <person name="Schachtman D."/>
        </authorList>
    </citation>
    <scope>NUCLEOTIDE SEQUENCE [LARGE SCALE GENOMIC DNA]</scope>
    <source>
        <strain evidence="1 2">1288</strain>
    </source>
</reference>
<name>A0ABV2KAM2_SPOPS</name>
<comment type="caution">
    <text evidence="1">The sequence shown here is derived from an EMBL/GenBank/DDBJ whole genome shotgun (WGS) entry which is preliminary data.</text>
</comment>
<dbReference type="Proteomes" id="UP001549104">
    <property type="component" value="Unassembled WGS sequence"/>
</dbReference>
<sequence length="63" mass="7520">MLTKLQNRIHEWIAVNYQGNEYSWLSQNAVTNWFSPNPLSKHEIQQLQQAKIKANANMHNFMY</sequence>
<keyword evidence="2" id="KW-1185">Reference proteome</keyword>
<accession>A0ABV2KAM2</accession>
<evidence type="ECO:0000313" key="1">
    <source>
        <dbReference type="EMBL" id="MET3657932.1"/>
    </source>
</evidence>
<evidence type="ECO:0008006" key="3">
    <source>
        <dbReference type="Google" id="ProtNLM"/>
    </source>
</evidence>
<proteinExistence type="predicted"/>